<accession>A0A6L2KUB2</accession>
<gene>
    <name evidence="4" type="ORF">Tci_024170</name>
</gene>
<feature type="region of interest" description="Disordered" evidence="1">
    <location>
        <begin position="450"/>
        <end position="490"/>
    </location>
</feature>
<dbReference type="InterPro" id="IPR012337">
    <property type="entry name" value="RNaseH-like_sf"/>
</dbReference>
<dbReference type="Pfam" id="PF00078">
    <property type="entry name" value="RVT_1"/>
    <property type="match status" value="2"/>
</dbReference>
<dbReference type="InterPro" id="IPR001584">
    <property type="entry name" value="Integrase_cat-core"/>
</dbReference>
<dbReference type="SUPFAM" id="SSF53098">
    <property type="entry name" value="Ribonuclease H-like"/>
    <property type="match status" value="1"/>
</dbReference>
<dbReference type="EMBL" id="BKCJ010002979">
    <property type="protein sequence ID" value="GEU52192.1"/>
    <property type="molecule type" value="Genomic_DNA"/>
</dbReference>
<dbReference type="PROSITE" id="PS50878">
    <property type="entry name" value="RT_POL"/>
    <property type="match status" value="1"/>
</dbReference>
<dbReference type="InterPro" id="IPR043502">
    <property type="entry name" value="DNA/RNA_pol_sf"/>
</dbReference>
<dbReference type="Gene3D" id="3.30.420.10">
    <property type="entry name" value="Ribonuclease H-like superfamily/Ribonuclease H"/>
    <property type="match status" value="1"/>
</dbReference>
<dbReference type="PANTHER" id="PTHR33116:SF76">
    <property type="entry name" value="DUF4283 DOMAIN-CONTAINING PROTEIN"/>
    <property type="match status" value="1"/>
</dbReference>
<dbReference type="PROSITE" id="PS50994">
    <property type="entry name" value="INTEGRASE"/>
    <property type="match status" value="1"/>
</dbReference>
<dbReference type="SUPFAM" id="SSF56219">
    <property type="entry name" value="DNase I-like"/>
    <property type="match status" value="1"/>
</dbReference>
<dbReference type="InterPro" id="IPR000477">
    <property type="entry name" value="RT_dom"/>
</dbReference>
<evidence type="ECO:0008006" key="5">
    <source>
        <dbReference type="Google" id="ProtNLM"/>
    </source>
</evidence>
<feature type="domain" description="Integrase catalytic" evidence="3">
    <location>
        <begin position="71"/>
        <end position="206"/>
    </location>
</feature>
<feature type="compositionally biased region" description="Basic and acidic residues" evidence="1">
    <location>
        <begin position="474"/>
        <end position="488"/>
    </location>
</feature>
<evidence type="ECO:0000259" key="2">
    <source>
        <dbReference type="PROSITE" id="PS50878"/>
    </source>
</evidence>
<dbReference type="PANTHER" id="PTHR33116">
    <property type="entry name" value="REVERSE TRANSCRIPTASE ZINC-BINDING DOMAIN-CONTAINING PROTEIN-RELATED-RELATED"/>
    <property type="match status" value="1"/>
</dbReference>
<dbReference type="InterPro" id="IPR036691">
    <property type="entry name" value="Endo/exonu/phosph_ase_sf"/>
</dbReference>
<dbReference type="GO" id="GO:0015074">
    <property type="term" value="P:DNA integration"/>
    <property type="evidence" value="ECO:0007669"/>
    <property type="project" value="InterPro"/>
</dbReference>
<dbReference type="GO" id="GO:0003676">
    <property type="term" value="F:nucleic acid binding"/>
    <property type="evidence" value="ECO:0007669"/>
    <property type="project" value="InterPro"/>
</dbReference>
<dbReference type="Gene3D" id="3.30.70.270">
    <property type="match status" value="1"/>
</dbReference>
<proteinExistence type="predicted"/>
<dbReference type="InterPro" id="IPR036397">
    <property type="entry name" value="RNaseH_sf"/>
</dbReference>
<feature type="domain" description="Reverse transcriptase" evidence="2">
    <location>
        <begin position="843"/>
        <end position="1103"/>
    </location>
</feature>
<feature type="compositionally biased region" description="Polar residues" evidence="1">
    <location>
        <begin position="453"/>
        <end position="467"/>
    </location>
</feature>
<comment type="caution">
    <text evidence="4">The sequence shown here is derived from an EMBL/GenBank/DDBJ whole genome shotgun (WGS) entry which is preliminary data.</text>
</comment>
<dbReference type="FunFam" id="3.30.70.270:FF:000003">
    <property type="entry name" value="Transposon Ty3-G Gag-Pol polyprotein"/>
    <property type="match status" value="1"/>
</dbReference>
<dbReference type="AlphaFoldDB" id="A0A6L2KUB2"/>
<organism evidence="4">
    <name type="scientific">Tanacetum cinerariifolium</name>
    <name type="common">Dalmatian daisy</name>
    <name type="synonym">Chrysanthemum cinerariifolium</name>
    <dbReference type="NCBI Taxonomy" id="118510"/>
    <lineage>
        <taxon>Eukaryota</taxon>
        <taxon>Viridiplantae</taxon>
        <taxon>Streptophyta</taxon>
        <taxon>Embryophyta</taxon>
        <taxon>Tracheophyta</taxon>
        <taxon>Spermatophyta</taxon>
        <taxon>Magnoliopsida</taxon>
        <taxon>eudicotyledons</taxon>
        <taxon>Gunneridae</taxon>
        <taxon>Pentapetalae</taxon>
        <taxon>asterids</taxon>
        <taxon>campanulids</taxon>
        <taxon>Asterales</taxon>
        <taxon>Asteraceae</taxon>
        <taxon>Asteroideae</taxon>
        <taxon>Anthemideae</taxon>
        <taxon>Anthemidinae</taxon>
        <taxon>Tanacetum</taxon>
    </lineage>
</organism>
<evidence type="ECO:0000313" key="4">
    <source>
        <dbReference type="EMBL" id="GEU52192.1"/>
    </source>
</evidence>
<dbReference type="SUPFAM" id="SSF56672">
    <property type="entry name" value="DNA/RNA polymerases"/>
    <property type="match status" value="2"/>
</dbReference>
<name>A0A6L2KUB2_TANCI</name>
<reference evidence="4" key="1">
    <citation type="journal article" date="2019" name="Sci. Rep.">
        <title>Draft genome of Tanacetum cinerariifolium, the natural source of mosquito coil.</title>
        <authorList>
            <person name="Yamashiro T."/>
            <person name="Shiraishi A."/>
            <person name="Satake H."/>
            <person name="Nakayama K."/>
        </authorList>
    </citation>
    <scope>NUCLEOTIDE SEQUENCE</scope>
</reference>
<dbReference type="CDD" id="cd01647">
    <property type="entry name" value="RT_LTR"/>
    <property type="match status" value="1"/>
</dbReference>
<dbReference type="Gene3D" id="3.10.10.10">
    <property type="entry name" value="HIV Type 1 Reverse Transcriptase, subunit A, domain 1"/>
    <property type="match status" value="1"/>
</dbReference>
<dbReference type="CDD" id="cd01650">
    <property type="entry name" value="RT_nLTR_like"/>
    <property type="match status" value="1"/>
</dbReference>
<evidence type="ECO:0000259" key="3">
    <source>
        <dbReference type="PROSITE" id="PS50994"/>
    </source>
</evidence>
<dbReference type="InterPro" id="IPR043128">
    <property type="entry name" value="Rev_trsase/Diguanyl_cyclase"/>
</dbReference>
<protein>
    <recommendedName>
        <fullName evidence="5">Reverse transcriptase domain-containing protein</fullName>
    </recommendedName>
</protein>
<sequence length="1217" mass="140301">MQELSTQLQELSSPWGAPVLFVKKKDGSFWMCIDYRELNRLIVKNRYPLPRIDDLFNQLQGSGVYSKINLRSGYPQLRVPVFMDLMNWVCKPYLDRFLIVFIDDILIYSESIKENEGHLKLILRLLKKEKLYAKFSKCEFWLPKEVVSRHGVPVSIISNRNGRFTSHFWKSLNKALGTRLDMSTTYHPQTDGQSERTIQTLEDMLRACVLDFGKEILSKVHSTFHVSKLKKCLADEPLAIPLDEIHVDDKLHFIEEHIEIMDRESLFNEESVENSEFVLLMENVLASQNKFANSLVGFFVGKRVAFPLVLNFVTNTWDNFGCQKVIKDEDDIFYFKFSFITRLKQVPVVAYSNDRLSLIASQIGKHVMLDAFTSSMCSEPWGRMGFARALIKVIAEKELKQEAKMVVPKIVGEGHTIEQMRVEYERKPPRCNKCLVFGHESVTYPKHVVEPPANNTNVPNDGFTTVQNRKKKGKQNEHKQQRNVEGVKLKQPQPKIKMIGPLEMNQEFDTKHFKFLNGNVFNPSIISTLSDVCSKVFRNWEWSSNASLCSKGCRIIIWWNKDVVDANDPKEMHHLWRDLGFHKSVVRSVPLILLGDFNDALNMEDNLIGTSSMTSAMCDFKDCVKHIEVMNINSSGLKYTWNQKSNGKEGTLKMLDRFMGNIDFVDMFPGEWLFYVLSGAKDENVEETFLENSSWDEEAAYLTAFKEAKTDEERFLKQKAKVEWLEVLVFLIFFVKHYEAFLGTQVPCIDLDPSGLFTKKVSDVARGNMLRAITNDEIKHAMFDICDDKASGVDGYTMVFFKKGWDIVRGDVCNAIRVFFGNEKVLKEINHTFLALIPKVSTLSKVNDYHPISCCDVIYKCISKILNNRIIDGIKEVVSESQSAFVSGRRISDNILITQELMHNYHHDRGPLRCALKVDIQKVYDMVDWRFMGFILKCFGFPFVMIKWIMACVMSTSFSISINGDIHGLFEGKRGLRQGDPLSPYLFTLVMEVLTLILHRKVRLSDTFCYHHHCEKFHIINVCFANDFFLFTRGELDSAKLIMDALAEFKMVLGLEELLVKYLGVPLISSRLLNRDCKILVEMVLNKIEDSKNKSLSFAGRLQLCKTVISSMHVYWASVLVIHMGIISDIQQLMRGFLWCNGEYKRGRAKVAWDDIYLPKSKGGLGLRSLEVFNLALMTTHLWNIAYNRESLWVCWIHTYKLRGRTIWDIQSKGDMS</sequence>
<evidence type="ECO:0000256" key="1">
    <source>
        <dbReference type="SAM" id="MobiDB-lite"/>
    </source>
</evidence>